<feature type="transmembrane region" description="Helical" evidence="1">
    <location>
        <begin position="104"/>
        <end position="125"/>
    </location>
</feature>
<comment type="caution">
    <text evidence="2">The sequence shown here is derived from an EMBL/GenBank/DDBJ whole genome shotgun (WGS) entry which is preliminary data.</text>
</comment>
<keyword evidence="1" id="KW-0812">Transmembrane</keyword>
<evidence type="ECO:0000313" key="2">
    <source>
        <dbReference type="EMBL" id="GGP03495.1"/>
    </source>
</evidence>
<keyword evidence="1" id="KW-0472">Membrane</keyword>
<feature type="transmembrane region" description="Helical" evidence="1">
    <location>
        <begin position="43"/>
        <end position="60"/>
    </location>
</feature>
<sequence length="127" mass="14986">MFNFKILIMDDLITILYVVSPIIFFVSLYYLVFRKFDNKNYRILLGVFVTNFLLLIYLIFKSYKEPYISIYYGILGIIGFTFALRGIYKYFSEKEITKQQKIKVAIYIFICLIIGFGMCSTTGIFGF</sequence>
<feature type="transmembrane region" description="Helical" evidence="1">
    <location>
        <begin position="66"/>
        <end position="84"/>
    </location>
</feature>
<keyword evidence="3" id="KW-1185">Reference proteome</keyword>
<name>A0ABQ2NJE3_9FLAO</name>
<gene>
    <name evidence="2" type="ORF">GCM10010992_12120</name>
</gene>
<organism evidence="2 3">
    <name type="scientific">Cloacibacterium rupense</name>
    <dbReference type="NCBI Taxonomy" id="517423"/>
    <lineage>
        <taxon>Bacteria</taxon>
        <taxon>Pseudomonadati</taxon>
        <taxon>Bacteroidota</taxon>
        <taxon>Flavobacteriia</taxon>
        <taxon>Flavobacteriales</taxon>
        <taxon>Weeksellaceae</taxon>
    </lineage>
</organism>
<evidence type="ECO:0008006" key="4">
    <source>
        <dbReference type="Google" id="ProtNLM"/>
    </source>
</evidence>
<keyword evidence="1" id="KW-1133">Transmembrane helix</keyword>
<proteinExistence type="predicted"/>
<protein>
    <recommendedName>
        <fullName evidence="4">DUF3397 domain-containing protein</fullName>
    </recommendedName>
</protein>
<evidence type="ECO:0000256" key="1">
    <source>
        <dbReference type="SAM" id="Phobius"/>
    </source>
</evidence>
<feature type="transmembrane region" description="Helical" evidence="1">
    <location>
        <begin position="12"/>
        <end position="31"/>
    </location>
</feature>
<accession>A0ABQ2NJE3</accession>
<dbReference type="EMBL" id="BMLV01000002">
    <property type="protein sequence ID" value="GGP03495.1"/>
    <property type="molecule type" value="Genomic_DNA"/>
</dbReference>
<reference evidence="3" key="1">
    <citation type="journal article" date="2019" name="Int. J. Syst. Evol. Microbiol.">
        <title>The Global Catalogue of Microorganisms (GCM) 10K type strain sequencing project: providing services to taxonomists for standard genome sequencing and annotation.</title>
        <authorList>
            <consortium name="The Broad Institute Genomics Platform"/>
            <consortium name="The Broad Institute Genome Sequencing Center for Infectious Disease"/>
            <person name="Wu L."/>
            <person name="Ma J."/>
        </authorList>
    </citation>
    <scope>NUCLEOTIDE SEQUENCE [LARGE SCALE GENOMIC DNA]</scope>
    <source>
        <strain evidence="3">CGMCC 1.7656</strain>
    </source>
</reference>
<evidence type="ECO:0000313" key="3">
    <source>
        <dbReference type="Proteomes" id="UP000620064"/>
    </source>
</evidence>
<dbReference type="Proteomes" id="UP000620064">
    <property type="component" value="Unassembled WGS sequence"/>
</dbReference>